<evidence type="ECO:0000259" key="2">
    <source>
        <dbReference type="Pfam" id="PF17131"/>
    </source>
</evidence>
<evidence type="ECO:0000313" key="4">
    <source>
        <dbReference type="Proteomes" id="UP001529180"/>
    </source>
</evidence>
<proteinExistence type="predicted"/>
<evidence type="ECO:0000256" key="1">
    <source>
        <dbReference type="SAM" id="SignalP"/>
    </source>
</evidence>
<dbReference type="CDD" id="cd16329">
    <property type="entry name" value="LolA_like"/>
    <property type="match status" value="1"/>
</dbReference>
<dbReference type="RefSeq" id="WP_114100596.1">
    <property type="nucleotide sequence ID" value="NZ_JARSBO010000003.1"/>
</dbReference>
<gene>
    <name evidence="3" type="ORF">P7680_07535</name>
</gene>
<dbReference type="Proteomes" id="UP001529180">
    <property type="component" value="Unassembled WGS sequence"/>
</dbReference>
<keyword evidence="4" id="KW-1185">Reference proteome</keyword>
<comment type="caution">
    <text evidence="3">The sequence shown here is derived from an EMBL/GenBank/DDBJ whole genome shotgun (WGS) entry which is preliminary data.</text>
</comment>
<feature type="signal peptide" evidence="1">
    <location>
        <begin position="1"/>
        <end position="24"/>
    </location>
</feature>
<feature type="domain" description="Uncharacterized protein TP-0789" evidence="2">
    <location>
        <begin position="78"/>
        <end position="264"/>
    </location>
</feature>
<name>A0ABT6G9X3_9PROT</name>
<keyword evidence="1" id="KW-0732">Signal</keyword>
<dbReference type="EMBL" id="JARSBO010000003">
    <property type="protein sequence ID" value="MDG4718846.1"/>
    <property type="molecule type" value="Genomic_DNA"/>
</dbReference>
<reference evidence="3 4" key="1">
    <citation type="submission" date="2023-03" db="EMBL/GenBank/DDBJ databases">
        <title>Strain FZY0004 represents a novel species in the genus Thalassospira isolated from seawater.</title>
        <authorList>
            <person name="Fu Z.-Y."/>
        </authorList>
    </citation>
    <scope>NUCLEOTIDE SEQUENCE [LARGE SCALE GENOMIC DNA]</scope>
    <source>
        <strain evidence="3 4">FZY0004</strain>
    </source>
</reference>
<protein>
    <submittedName>
        <fullName evidence="3">Outer membrane lipoprotein-sorting protein</fullName>
    </submittedName>
</protein>
<sequence length="270" mass="31253">MLKQALFGALSFVLLVSSNGLVSAQELTGRQIMDESSDRHDLPREYEELDMKLSEDGKVFEERELRRYSLEGDDGLFKYLTVFDGPAGVEGVALLSWQNKGRSDDQWTYLPAVSKKLKRTAGSSKRKPFLGTDFTYEDMTSDDRDDFTYERLEDSNIDGEETFVVKATPANDEVSRETGYAWRIFNLSKETYFVIQVDFYDRRENHSKVQRNYDPEVVADPAMRPKSTIMTTLETKTSTEMIIKSRSLAEDAVEEEMFEHRWIKTGRYMR</sequence>
<evidence type="ECO:0000313" key="3">
    <source>
        <dbReference type="EMBL" id="MDG4718846.1"/>
    </source>
</evidence>
<dbReference type="Gene3D" id="2.50.20.10">
    <property type="entry name" value="Lipoprotein localisation LolA/LolB/LppX"/>
    <property type="match status" value="1"/>
</dbReference>
<dbReference type="InterPro" id="IPR033399">
    <property type="entry name" value="TP_0789-like"/>
</dbReference>
<feature type="chain" id="PRO_5047177239" evidence="1">
    <location>
        <begin position="25"/>
        <end position="270"/>
    </location>
</feature>
<organism evidence="3 4">
    <name type="scientific">Thalassospira aquimaris</name>
    <dbReference type="NCBI Taxonomy" id="3037796"/>
    <lineage>
        <taxon>Bacteria</taxon>
        <taxon>Pseudomonadati</taxon>
        <taxon>Pseudomonadota</taxon>
        <taxon>Alphaproteobacteria</taxon>
        <taxon>Rhodospirillales</taxon>
        <taxon>Thalassospiraceae</taxon>
        <taxon>Thalassospira</taxon>
    </lineage>
</organism>
<dbReference type="Pfam" id="PF17131">
    <property type="entry name" value="LolA_like"/>
    <property type="match status" value="1"/>
</dbReference>
<keyword evidence="3" id="KW-0449">Lipoprotein</keyword>
<accession>A0ABT6G9X3</accession>